<dbReference type="RefSeq" id="XP_025353047.1">
    <property type="nucleotide sequence ID" value="XM_025495991.1"/>
</dbReference>
<dbReference type="FunFam" id="3.20.20.370:FF:000004">
    <property type="entry name" value="Related to Chitin deacetylase"/>
    <property type="match status" value="1"/>
</dbReference>
<dbReference type="GO" id="GO:0005886">
    <property type="term" value="C:plasma membrane"/>
    <property type="evidence" value="ECO:0007669"/>
    <property type="project" value="UniProtKB-SubCell"/>
</dbReference>
<dbReference type="GO" id="GO:0006032">
    <property type="term" value="P:chitin catabolic process"/>
    <property type="evidence" value="ECO:0007669"/>
    <property type="project" value="UniProtKB-KW"/>
</dbReference>
<keyword evidence="17" id="KW-0449">Lipoprotein</keyword>
<dbReference type="GO" id="GO:0004099">
    <property type="term" value="F:chitin deacetylase activity"/>
    <property type="evidence" value="ECO:0007669"/>
    <property type="project" value="UniProtKB-EC"/>
</dbReference>
<proteinExistence type="inferred from homology"/>
<evidence type="ECO:0000256" key="15">
    <source>
        <dbReference type="ARBA" id="ARBA00023277"/>
    </source>
</evidence>
<evidence type="ECO:0000256" key="22">
    <source>
        <dbReference type="SAM" id="MobiDB-lite"/>
    </source>
</evidence>
<evidence type="ECO:0000256" key="6">
    <source>
        <dbReference type="ARBA" id="ARBA00022512"/>
    </source>
</evidence>
<dbReference type="SUPFAM" id="SSF88713">
    <property type="entry name" value="Glycoside hydrolase/deacetylase"/>
    <property type="match status" value="1"/>
</dbReference>
<dbReference type="GO" id="GO:0098552">
    <property type="term" value="C:side of membrane"/>
    <property type="evidence" value="ECO:0007669"/>
    <property type="project" value="UniProtKB-KW"/>
</dbReference>
<keyword evidence="6" id="KW-0134">Cell wall</keyword>
<evidence type="ECO:0000256" key="2">
    <source>
        <dbReference type="ARBA" id="ARBA00004191"/>
    </source>
</evidence>
<feature type="non-terminal residue" evidence="24">
    <location>
        <position position="387"/>
    </location>
</feature>
<evidence type="ECO:0000256" key="18">
    <source>
        <dbReference type="ARBA" id="ARBA00023316"/>
    </source>
</evidence>
<evidence type="ECO:0000256" key="9">
    <source>
        <dbReference type="ARBA" id="ARBA00022723"/>
    </source>
</evidence>
<dbReference type="PANTHER" id="PTHR10587">
    <property type="entry name" value="GLYCOSYL TRANSFERASE-RELATED"/>
    <property type="match status" value="1"/>
</dbReference>
<dbReference type="OrthoDB" id="407355at2759"/>
<dbReference type="EMBL" id="KZ819605">
    <property type="protein sequence ID" value="PWN32745.1"/>
    <property type="molecule type" value="Genomic_DNA"/>
</dbReference>
<keyword evidence="18" id="KW-0961">Cell wall biogenesis/degradation</keyword>
<dbReference type="InterPro" id="IPR002509">
    <property type="entry name" value="NODB_dom"/>
</dbReference>
<keyword evidence="25" id="KW-1185">Reference proteome</keyword>
<organism evidence="24 25">
    <name type="scientific">Meira miltonrushii</name>
    <dbReference type="NCBI Taxonomy" id="1280837"/>
    <lineage>
        <taxon>Eukaryota</taxon>
        <taxon>Fungi</taxon>
        <taxon>Dikarya</taxon>
        <taxon>Basidiomycota</taxon>
        <taxon>Ustilaginomycotina</taxon>
        <taxon>Exobasidiomycetes</taxon>
        <taxon>Exobasidiales</taxon>
        <taxon>Brachybasidiaceae</taxon>
        <taxon>Meira</taxon>
    </lineage>
</organism>
<protein>
    <recommendedName>
        <fullName evidence="20">chitin deacetylase</fullName>
        <ecNumber evidence="20">3.5.1.41</ecNumber>
    </recommendedName>
</protein>
<evidence type="ECO:0000256" key="11">
    <source>
        <dbReference type="ARBA" id="ARBA00022801"/>
    </source>
</evidence>
<keyword evidence="10" id="KW-0732">Signal</keyword>
<feature type="region of interest" description="Disordered" evidence="22">
    <location>
        <begin position="346"/>
        <end position="387"/>
    </location>
</feature>
<keyword evidence="14" id="KW-0325">Glycoprotein</keyword>
<comment type="catalytic activity">
    <reaction evidence="21">
        <text>[(1-&gt;4)-N-acetyl-beta-D-glucosaminyl](n) + n H2O = chitosan + n acetate</text>
        <dbReference type="Rhea" id="RHEA:10464"/>
        <dbReference type="Rhea" id="RHEA-COMP:9593"/>
        <dbReference type="Rhea" id="RHEA-COMP:9597"/>
        <dbReference type="ChEBI" id="CHEBI:15377"/>
        <dbReference type="ChEBI" id="CHEBI:17029"/>
        <dbReference type="ChEBI" id="CHEBI:30089"/>
        <dbReference type="ChEBI" id="CHEBI:57704"/>
        <dbReference type="EC" id="3.5.1.41"/>
    </reaction>
    <physiologicalReaction direction="left-to-right" evidence="21">
        <dbReference type="Rhea" id="RHEA:10465"/>
    </physiologicalReaction>
</comment>
<keyword evidence="15" id="KW-0119">Carbohydrate metabolism</keyword>
<dbReference type="GO" id="GO:0009272">
    <property type="term" value="P:fungal-type cell wall biogenesis"/>
    <property type="evidence" value="ECO:0007669"/>
    <property type="project" value="UniProtKB-ARBA"/>
</dbReference>
<evidence type="ECO:0000256" key="20">
    <source>
        <dbReference type="ARBA" id="ARBA00024056"/>
    </source>
</evidence>
<evidence type="ECO:0000256" key="13">
    <source>
        <dbReference type="ARBA" id="ARBA00023136"/>
    </source>
</evidence>
<feature type="region of interest" description="Disordered" evidence="22">
    <location>
        <begin position="22"/>
        <end position="51"/>
    </location>
</feature>
<accession>A0A316VB21</accession>
<comment type="similarity">
    <text evidence="4">Belongs to the polysaccharide deacetylase family.</text>
</comment>
<dbReference type="PANTHER" id="PTHR10587:SF133">
    <property type="entry name" value="CHITIN DEACETYLASE 1-RELATED"/>
    <property type="match status" value="1"/>
</dbReference>
<evidence type="ECO:0000256" key="7">
    <source>
        <dbReference type="ARBA" id="ARBA00022525"/>
    </source>
</evidence>
<dbReference type="Gene3D" id="3.20.20.370">
    <property type="entry name" value="Glycoside hydrolase/deacetylase"/>
    <property type="match status" value="1"/>
</dbReference>
<feature type="non-terminal residue" evidence="24">
    <location>
        <position position="1"/>
    </location>
</feature>
<evidence type="ECO:0000259" key="23">
    <source>
        <dbReference type="PROSITE" id="PS51677"/>
    </source>
</evidence>
<sequence length="387" mass="40943">SAFSGTLPASVSSVIATITSGTDASVSEVPPKTTYTGGAQNPSISNAPPLPSQSAVVVSSFPALDKSPDPSLALSQQFIAKYDLSSVPDIPITDGTCNGQFGANAAANRYWTCGGHTAPSDITACPEKNHWGLSYDDGPSPYTPQLLDYLESQNLKTTFFIVGSRALSRQDLLRYEYMNGHQLSVHTWSHPALTTQTNQQILLELAWTMEVIRQVTGVTPVTMRPPYGDIDDRVRAICKILGLTPIMWTSTSDTMTYDTNDWRIGAGQVSAASVVGNFTQILNNSDTLSTGYIVLEHDLYKQSVELATEVVLPMALAHTPKQTLEPIYQCLGLQLGDSYVETNRNVSGSGGIASPGDTNPTSNSSSSGSSSGNKAGNFGSSGSGSSG</sequence>
<dbReference type="GO" id="GO:0071555">
    <property type="term" value="P:cell wall organization"/>
    <property type="evidence" value="ECO:0007669"/>
    <property type="project" value="UniProtKB-KW"/>
</dbReference>
<feature type="compositionally biased region" description="Polar residues" evidence="22">
    <location>
        <begin position="33"/>
        <end position="51"/>
    </location>
</feature>
<evidence type="ECO:0000256" key="10">
    <source>
        <dbReference type="ARBA" id="ARBA00022729"/>
    </source>
</evidence>
<evidence type="ECO:0000256" key="8">
    <source>
        <dbReference type="ARBA" id="ARBA00022622"/>
    </source>
</evidence>
<comment type="cofactor">
    <cofactor evidence="1">
        <name>Co(2+)</name>
        <dbReference type="ChEBI" id="CHEBI:48828"/>
    </cofactor>
</comment>
<dbReference type="InterPro" id="IPR011330">
    <property type="entry name" value="Glyco_hydro/deAcase_b/a-brl"/>
</dbReference>
<reference evidence="24 25" key="1">
    <citation type="journal article" date="2018" name="Mol. Biol. Evol.">
        <title>Broad Genomic Sampling Reveals a Smut Pathogenic Ancestry of the Fungal Clade Ustilaginomycotina.</title>
        <authorList>
            <person name="Kijpornyongpan T."/>
            <person name="Mondo S.J."/>
            <person name="Barry K."/>
            <person name="Sandor L."/>
            <person name="Lee J."/>
            <person name="Lipzen A."/>
            <person name="Pangilinan J."/>
            <person name="LaButti K."/>
            <person name="Hainaut M."/>
            <person name="Henrissat B."/>
            <person name="Grigoriev I.V."/>
            <person name="Spatafora J.W."/>
            <person name="Aime M.C."/>
        </authorList>
    </citation>
    <scope>NUCLEOTIDE SEQUENCE [LARGE SCALE GENOMIC DNA]</scope>
    <source>
        <strain evidence="24 25">MCA 3882</strain>
    </source>
</reference>
<keyword evidence="13" id="KW-0472">Membrane</keyword>
<dbReference type="EC" id="3.5.1.41" evidence="20"/>
<evidence type="ECO:0000256" key="19">
    <source>
        <dbReference type="ARBA" id="ARBA00023326"/>
    </source>
</evidence>
<evidence type="ECO:0000256" key="16">
    <source>
        <dbReference type="ARBA" id="ARBA00023285"/>
    </source>
</evidence>
<evidence type="ECO:0000256" key="17">
    <source>
        <dbReference type="ARBA" id="ARBA00023288"/>
    </source>
</evidence>
<keyword evidence="9" id="KW-0479">Metal-binding</keyword>
<dbReference type="PROSITE" id="PS51677">
    <property type="entry name" value="NODB"/>
    <property type="match status" value="1"/>
</dbReference>
<dbReference type="STRING" id="1280837.A0A316VB21"/>
<gene>
    <name evidence="24" type="ORF">FA14DRAFT_112943</name>
</gene>
<comment type="subcellular location">
    <subcellularLocation>
        <location evidence="3">Cell membrane</location>
        <topology evidence="3">Lipid-anchor</topology>
        <topology evidence="3">GPI-anchor</topology>
    </subcellularLocation>
    <subcellularLocation>
        <location evidence="2">Secreted</location>
        <location evidence="2">Cell wall</location>
    </subcellularLocation>
</comment>
<dbReference type="InParanoid" id="A0A316VB21"/>
<feature type="compositionally biased region" description="Low complexity" evidence="22">
    <location>
        <begin position="362"/>
        <end position="378"/>
    </location>
</feature>
<evidence type="ECO:0000256" key="21">
    <source>
        <dbReference type="ARBA" id="ARBA00048494"/>
    </source>
</evidence>
<dbReference type="GeneID" id="37017772"/>
<name>A0A316VB21_9BASI</name>
<dbReference type="Pfam" id="PF01522">
    <property type="entry name" value="Polysacc_deac_1"/>
    <property type="match status" value="1"/>
</dbReference>
<evidence type="ECO:0000313" key="24">
    <source>
        <dbReference type="EMBL" id="PWN32745.1"/>
    </source>
</evidence>
<dbReference type="Proteomes" id="UP000245771">
    <property type="component" value="Unassembled WGS sequence"/>
</dbReference>
<keyword evidence="19" id="KW-0624">Polysaccharide degradation</keyword>
<keyword evidence="5" id="KW-1003">Cell membrane</keyword>
<dbReference type="AlphaFoldDB" id="A0A316VB21"/>
<keyword evidence="11 24" id="KW-0378">Hydrolase</keyword>
<keyword evidence="8" id="KW-0336">GPI-anchor</keyword>
<feature type="domain" description="NodB homology" evidence="23">
    <location>
        <begin position="129"/>
        <end position="324"/>
    </location>
</feature>
<dbReference type="InterPro" id="IPR050248">
    <property type="entry name" value="Polysacc_deacetylase_ArnD"/>
</dbReference>
<keyword evidence="7" id="KW-0964">Secreted</keyword>
<evidence type="ECO:0000256" key="1">
    <source>
        <dbReference type="ARBA" id="ARBA00001941"/>
    </source>
</evidence>
<keyword evidence="16" id="KW-0170">Cobalt</keyword>
<evidence type="ECO:0000256" key="4">
    <source>
        <dbReference type="ARBA" id="ARBA00010973"/>
    </source>
</evidence>
<keyword evidence="12" id="KW-0146">Chitin degradation</keyword>
<evidence type="ECO:0000256" key="12">
    <source>
        <dbReference type="ARBA" id="ARBA00023024"/>
    </source>
</evidence>
<dbReference type="GO" id="GO:0000272">
    <property type="term" value="P:polysaccharide catabolic process"/>
    <property type="evidence" value="ECO:0007669"/>
    <property type="project" value="UniProtKB-KW"/>
</dbReference>
<evidence type="ECO:0000313" key="25">
    <source>
        <dbReference type="Proteomes" id="UP000245771"/>
    </source>
</evidence>
<dbReference type="GO" id="GO:0046872">
    <property type="term" value="F:metal ion binding"/>
    <property type="evidence" value="ECO:0007669"/>
    <property type="project" value="UniProtKB-KW"/>
</dbReference>
<evidence type="ECO:0000256" key="5">
    <source>
        <dbReference type="ARBA" id="ARBA00022475"/>
    </source>
</evidence>
<evidence type="ECO:0000256" key="3">
    <source>
        <dbReference type="ARBA" id="ARBA00004609"/>
    </source>
</evidence>
<evidence type="ECO:0000256" key="14">
    <source>
        <dbReference type="ARBA" id="ARBA00023180"/>
    </source>
</evidence>